<protein>
    <submittedName>
        <fullName evidence="1">DUF169 domain-containing protein</fullName>
    </submittedName>
</protein>
<dbReference type="PANTHER" id="PTHR37954">
    <property type="entry name" value="BLL4979 PROTEIN"/>
    <property type="match status" value="1"/>
</dbReference>
<dbReference type="EMBL" id="JBHLYQ010000022">
    <property type="protein sequence ID" value="MFC0081245.1"/>
    <property type="molecule type" value="Genomic_DNA"/>
</dbReference>
<evidence type="ECO:0000313" key="2">
    <source>
        <dbReference type="Proteomes" id="UP001589788"/>
    </source>
</evidence>
<dbReference type="RefSeq" id="WP_377788306.1">
    <property type="nucleotide sequence ID" value="NZ_JBHLYQ010000022.1"/>
</dbReference>
<proteinExistence type="predicted"/>
<keyword evidence="2" id="KW-1185">Reference proteome</keyword>
<comment type="caution">
    <text evidence="1">The sequence shown here is derived from an EMBL/GenBank/DDBJ whole genome shotgun (WGS) entry which is preliminary data.</text>
</comment>
<dbReference type="Pfam" id="PF02596">
    <property type="entry name" value="DUF169"/>
    <property type="match status" value="1"/>
</dbReference>
<dbReference type="PANTHER" id="PTHR37954:SF3">
    <property type="entry name" value="DUF169 DOMAIN-CONTAINING PROTEIN"/>
    <property type="match status" value="1"/>
</dbReference>
<sequence length="258" mass="28264">MATPAEVQAGFERYLRVDTQPLGVRLLRPGEPLPEGVRVPSEALGEHWIVCQSIGVARRYGWAVAVGRQDVVCPLAAVAFGLRRPSERLAAGEAALGMYCEDPEAAKRMEEAVWRLEPGTTDRICVAPLAKATFTPHVGVVYGNSAQIMRLVNAALFRRGGRLQSTTQGRLDCAELVIQPYLTQEPKVVLPCNGDRVFGMAQDTEVAFGFPWSLADELLEGLEATHRGGVRYPIPVAMRATPVMPERYRELLATLPED</sequence>
<evidence type="ECO:0000313" key="1">
    <source>
        <dbReference type="EMBL" id="MFC0081245.1"/>
    </source>
</evidence>
<accession>A0ABV6C0N9</accession>
<reference evidence="1 2" key="1">
    <citation type="submission" date="2024-09" db="EMBL/GenBank/DDBJ databases">
        <authorList>
            <person name="Sun Q."/>
            <person name="Mori K."/>
        </authorList>
    </citation>
    <scope>NUCLEOTIDE SEQUENCE [LARGE SCALE GENOMIC DNA]</scope>
    <source>
        <strain evidence="1 2">JCM 15389</strain>
    </source>
</reference>
<dbReference type="Proteomes" id="UP001589788">
    <property type="component" value="Unassembled WGS sequence"/>
</dbReference>
<organism evidence="1 2">
    <name type="scientific">Aciditerrimonas ferrireducens</name>
    <dbReference type="NCBI Taxonomy" id="667306"/>
    <lineage>
        <taxon>Bacteria</taxon>
        <taxon>Bacillati</taxon>
        <taxon>Actinomycetota</taxon>
        <taxon>Acidimicrobiia</taxon>
        <taxon>Acidimicrobiales</taxon>
        <taxon>Acidimicrobiaceae</taxon>
        <taxon>Aciditerrimonas</taxon>
    </lineage>
</organism>
<gene>
    <name evidence="1" type="ORF">ACFFRE_03600</name>
</gene>
<name>A0ABV6C0N9_9ACTN</name>
<dbReference type="InterPro" id="IPR003748">
    <property type="entry name" value="DUF169"/>
</dbReference>